<dbReference type="InterPro" id="IPR036056">
    <property type="entry name" value="Fibrinogen-like_C"/>
</dbReference>
<feature type="domain" description="Apple" evidence="2">
    <location>
        <begin position="32"/>
        <end position="106"/>
    </location>
</feature>
<dbReference type="GO" id="GO:0005615">
    <property type="term" value="C:extracellular space"/>
    <property type="evidence" value="ECO:0007669"/>
    <property type="project" value="TreeGrafter"/>
</dbReference>
<dbReference type="Proteomes" id="UP000245119">
    <property type="component" value="Linkage Group LG1"/>
</dbReference>
<dbReference type="Gene3D" id="3.90.215.10">
    <property type="entry name" value="Gamma Fibrinogen, chain A, domain 1"/>
    <property type="match status" value="1"/>
</dbReference>
<keyword evidence="5" id="KW-1185">Reference proteome</keyword>
<dbReference type="OMA" id="HRINCAD"/>
<dbReference type="CDD" id="cd00054">
    <property type="entry name" value="EGF_CA"/>
    <property type="match status" value="1"/>
</dbReference>
<dbReference type="Pfam" id="PF00147">
    <property type="entry name" value="Fibrinogen_C"/>
    <property type="match status" value="1"/>
</dbReference>
<dbReference type="InterPro" id="IPR002181">
    <property type="entry name" value="Fibrinogen_a/b/g_C_dom"/>
</dbReference>
<dbReference type="Gene3D" id="2.10.25.10">
    <property type="entry name" value="Laminin"/>
    <property type="match status" value="1"/>
</dbReference>
<dbReference type="InterPro" id="IPR003609">
    <property type="entry name" value="Pan_app"/>
</dbReference>
<dbReference type="InterPro" id="IPR014716">
    <property type="entry name" value="Fibrinogen_a/b/g_C_1"/>
</dbReference>
<proteinExistence type="predicted"/>
<dbReference type="PANTHER" id="PTHR19143">
    <property type="entry name" value="FIBRINOGEN/TENASCIN/ANGIOPOEITIN"/>
    <property type="match status" value="1"/>
</dbReference>
<organism evidence="4 5">
    <name type="scientific">Pomacea canaliculata</name>
    <name type="common">Golden apple snail</name>
    <dbReference type="NCBI Taxonomy" id="400727"/>
    <lineage>
        <taxon>Eukaryota</taxon>
        <taxon>Metazoa</taxon>
        <taxon>Spiralia</taxon>
        <taxon>Lophotrochozoa</taxon>
        <taxon>Mollusca</taxon>
        <taxon>Gastropoda</taxon>
        <taxon>Caenogastropoda</taxon>
        <taxon>Architaenioglossa</taxon>
        <taxon>Ampullarioidea</taxon>
        <taxon>Ampullariidae</taxon>
        <taxon>Pomacea</taxon>
    </lineage>
</organism>
<dbReference type="Gene3D" id="3.50.4.10">
    <property type="entry name" value="Hepatocyte Growth Factor"/>
    <property type="match status" value="1"/>
</dbReference>
<dbReference type="EMBL" id="PZQS01000001">
    <property type="protein sequence ID" value="PVD39360.1"/>
    <property type="molecule type" value="Genomic_DNA"/>
</dbReference>
<sequence length="356" mass="39568">MKTLVPGIHVLLVLPLAAATLNVRIFQKATQCPGMVLKTQLRVNATYEFSGKLQCAANCPPDAGCRSFIYDPTTKRCTMGTQASSANCSNMESAAGYEHYDLTSSCQNGGTIRVDGSCSCPAGYLGRNCSTIMRDCNHGYFLANYRKDGIYTIMPEMASKPFDVYCRMIVNPRTYILNRQDNTLSFARSWNDYKNGFGDVSTPEYWLGLNNIHAITASNDYEMRIRIRTLQDDLKEQVYSHFAVADEANFYRLTFDPAVIAGPLGDSLSPSNGAHFSTPDKDNDDNSDLHCASRHQAGWWFKGDNCTLGNPTGPFLLPAKDLRAGIPNEAFWTVSMGNTAPYKLYMYLVNHQDYTS</sequence>
<evidence type="ECO:0000259" key="3">
    <source>
        <dbReference type="PROSITE" id="PS51406"/>
    </source>
</evidence>
<dbReference type="InterPro" id="IPR000742">
    <property type="entry name" value="EGF"/>
</dbReference>
<dbReference type="PROSITE" id="PS01186">
    <property type="entry name" value="EGF_2"/>
    <property type="match status" value="1"/>
</dbReference>
<feature type="chain" id="PRO_5015785638" description="Fibrinogen C-terminal domain-containing protein" evidence="1">
    <location>
        <begin position="20"/>
        <end position="356"/>
    </location>
</feature>
<dbReference type="AlphaFoldDB" id="A0A2T7Q143"/>
<dbReference type="SUPFAM" id="SSF56496">
    <property type="entry name" value="Fibrinogen C-terminal domain-like"/>
    <property type="match status" value="1"/>
</dbReference>
<evidence type="ECO:0000313" key="4">
    <source>
        <dbReference type="EMBL" id="PVD39360.1"/>
    </source>
</evidence>
<dbReference type="OrthoDB" id="6081480at2759"/>
<dbReference type="PROSITE" id="PS50948">
    <property type="entry name" value="PAN"/>
    <property type="match status" value="1"/>
</dbReference>
<name>A0A2T7Q143_POMCA</name>
<dbReference type="Pfam" id="PF00024">
    <property type="entry name" value="PAN_1"/>
    <property type="match status" value="1"/>
</dbReference>
<evidence type="ECO:0000256" key="1">
    <source>
        <dbReference type="SAM" id="SignalP"/>
    </source>
</evidence>
<feature type="signal peptide" evidence="1">
    <location>
        <begin position="1"/>
        <end position="19"/>
    </location>
</feature>
<comment type="caution">
    <text evidence="4">The sequence shown here is derived from an EMBL/GenBank/DDBJ whole genome shotgun (WGS) entry which is preliminary data.</text>
</comment>
<evidence type="ECO:0000313" key="5">
    <source>
        <dbReference type="Proteomes" id="UP000245119"/>
    </source>
</evidence>
<dbReference type="PROSITE" id="PS51406">
    <property type="entry name" value="FIBRINOGEN_C_2"/>
    <property type="match status" value="1"/>
</dbReference>
<protein>
    <recommendedName>
        <fullName evidence="6">Fibrinogen C-terminal domain-containing protein</fullName>
    </recommendedName>
</protein>
<reference evidence="4 5" key="1">
    <citation type="submission" date="2018-04" db="EMBL/GenBank/DDBJ databases">
        <title>The genome of golden apple snail Pomacea canaliculata provides insight into stress tolerance and invasive adaptation.</title>
        <authorList>
            <person name="Liu C."/>
            <person name="Liu B."/>
            <person name="Ren Y."/>
            <person name="Zhang Y."/>
            <person name="Wang H."/>
            <person name="Li S."/>
            <person name="Jiang F."/>
            <person name="Yin L."/>
            <person name="Zhang G."/>
            <person name="Qian W."/>
            <person name="Fan W."/>
        </authorList>
    </citation>
    <scope>NUCLEOTIDE SEQUENCE [LARGE SCALE GENOMIC DNA]</scope>
    <source>
        <strain evidence="4">SZHN2017</strain>
        <tissue evidence="4">Muscle</tissue>
    </source>
</reference>
<evidence type="ECO:0000259" key="2">
    <source>
        <dbReference type="PROSITE" id="PS50948"/>
    </source>
</evidence>
<dbReference type="SMART" id="SM00186">
    <property type="entry name" value="FBG"/>
    <property type="match status" value="1"/>
</dbReference>
<feature type="domain" description="Fibrinogen C-terminal" evidence="3">
    <location>
        <begin position="120"/>
        <end position="316"/>
    </location>
</feature>
<keyword evidence="1" id="KW-0732">Signal</keyword>
<dbReference type="InterPro" id="IPR050373">
    <property type="entry name" value="Fibrinogen_C-term_domain"/>
</dbReference>
<dbReference type="PROSITE" id="PS00022">
    <property type="entry name" value="EGF_1"/>
    <property type="match status" value="1"/>
</dbReference>
<evidence type="ECO:0008006" key="6">
    <source>
        <dbReference type="Google" id="ProtNLM"/>
    </source>
</evidence>
<gene>
    <name evidence="4" type="ORF">C0Q70_01990</name>
</gene>
<dbReference type="PANTHER" id="PTHR19143:SF394">
    <property type="entry name" value="ANGIOPOIETIN-RELATED PROTEIN 3-LIKE"/>
    <property type="match status" value="1"/>
</dbReference>
<dbReference type="STRING" id="400727.A0A2T7Q143"/>
<accession>A0A2T7Q143</accession>